<protein>
    <submittedName>
        <fullName evidence="8">Amino acid permease</fullName>
    </submittedName>
</protein>
<dbReference type="PIRSF" id="PIRSF006060">
    <property type="entry name" value="AA_transporter"/>
    <property type="match status" value="1"/>
</dbReference>
<dbReference type="InterPro" id="IPR050367">
    <property type="entry name" value="APC_superfamily"/>
</dbReference>
<dbReference type="InterPro" id="IPR002293">
    <property type="entry name" value="AA/rel_permease1"/>
</dbReference>
<dbReference type="Pfam" id="PF13520">
    <property type="entry name" value="AA_permease_2"/>
    <property type="match status" value="1"/>
</dbReference>
<feature type="transmembrane region" description="Helical" evidence="7">
    <location>
        <begin position="437"/>
        <end position="458"/>
    </location>
</feature>
<accession>A0A3A8QN29</accession>
<evidence type="ECO:0000313" key="9">
    <source>
        <dbReference type="Proteomes" id="UP000282656"/>
    </source>
</evidence>
<keyword evidence="5 7" id="KW-1133">Transmembrane helix</keyword>
<proteinExistence type="predicted"/>
<dbReference type="Proteomes" id="UP000282656">
    <property type="component" value="Unassembled WGS sequence"/>
</dbReference>
<feature type="transmembrane region" description="Helical" evidence="7">
    <location>
        <begin position="200"/>
        <end position="217"/>
    </location>
</feature>
<evidence type="ECO:0000256" key="4">
    <source>
        <dbReference type="ARBA" id="ARBA00022692"/>
    </source>
</evidence>
<sequence>MHEPSAGTSASRTGRGMGWPAMGLLSASAVINLTNVAAMSEYGLGSMVLYLLPALVFLLPAAFTAAELGSTWPGGVFTWVHEALGEKWAFCAAWQQWVQNIIFYPLLLSFAAGNVAYLVSPGLALSGPFNGAFVLLAFGLCAAMAVHGVGHASRFSVWGVVLGIVTPTVLLTVLTVAYLLGGHASATPLGASHLLPPWSGIGGLVLVVGNFLAYGGVEVSAVHVREMKDARQGYPKAMVLMALLATLIFVFSTLGVAVAVPHQRLDLSAGLIQAFETYLDVYGLKRIAPAFGLLFLLASLGTVLTWMLGPNHSLLLVGRKGLLPPLFQRTNRHGTPTALLATQAVLVALLSLAFFVAKDVNQVYWALAAMTTQLYIPMYGLLFVSALKLRRTRPGVPRGYRAPALPLLACVGIVACVLAFVVGFVPPKQLQVKQPFAYVANLAGLVFALGAVPFVLYARRKPGWRRPAPDGAIVRNPC</sequence>
<evidence type="ECO:0000256" key="7">
    <source>
        <dbReference type="SAM" id="Phobius"/>
    </source>
</evidence>
<evidence type="ECO:0000256" key="6">
    <source>
        <dbReference type="ARBA" id="ARBA00023136"/>
    </source>
</evidence>
<dbReference type="AlphaFoldDB" id="A0A3A8QN29"/>
<evidence type="ECO:0000256" key="3">
    <source>
        <dbReference type="ARBA" id="ARBA00022475"/>
    </source>
</evidence>
<keyword evidence="6 7" id="KW-0472">Membrane</keyword>
<feature type="transmembrane region" description="Helical" evidence="7">
    <location>
        <begin position="287"/>
        <end position="309"/>
    </location>
</feature>
<comment type="caution">
    <text evidence="8">The sequence shown here is derived from an EMBL/GenBank/DDBJ whole genome shotgun (WGS) entry which is preliminary data.</text>
</comment>
<feature type="transmembrane region" description="Helical" evidence="7">
    <location>
        <begin position="101"/>
        <end position="119"/>
    </location>
</feature>
<evidence type="ECO:0000256" key="2">
    <source>
        <dbReference type="ARBA" id="ARBA00022448"/>
    </source>
</evidence>
<feature type="transmembrane region" description="Helical" evidence="7">
    <location>
        <begin position="238"/>
        <end position="260"/>
    </location>
</feature>
<feature type="transmembrane region" description="Helical" evidence="7">
    <location>
        <begin position="21"/>
        <end position="38"/>
    </location>
</feature>
<evidence type="ECO:0000256" key="5">
    <source>
        <dbReference type="ARBA" id="ARBA00022989"/>
    </source>
</evidence>
<feature type="transmembrane region" description="Helical" evidence="7">
    <location>
        <begin position="131"/>
        <end position="150"/>
    </location>
</feature>
<keyword evidence="3" id="KW-1003">Cell membrane</keyword>
<feature type="transmembrane region" description="Helical" evidence="7">
    <location>
        <begin position="363"/>
        <end position="384"/>
    </location>
</feature>
<name>A0A3A8QN29_9BACT</name>
<reference evidence="9" key="1">
    <citation type="submission" date="2018-09" db="EMBL/GenBank/DDBJ databases">
        <authorList>
            <person name="Livingstone P.G."/>
            <person name="Whitworth D.E."/>
        </authorList>
    </citation>
    <scope>NUCLEOTIDE SEQUENCE [LARGE SCALE GENOMIC DNA]</scope>
    <source>
        <strain evidence="9">AB047A</strain>
    </source>
</reference>
<feature type="transmembrane region" description="Helical" evidence="7">
    <location>
        <begin position="405"/>
        <end position="425"/>
    </location>
</feature>
<dbReference type="Gene3D" id="1.20.1740.10">
    <property type="entry name" value="Amino acid/polyamine transporter I"/>
    <property type="match status" value="1"/>
</dbReference>
<comment type="subcellular location">
    <subcellularLocation>
        <location evidence="1">Cell membrane</location>
        <topology evidence="1">Multi-pass membrane protein</topology>
    </subcellularLocation>
</comment>
<keyword evidence="4 7" id="KW-0812">Transmembrane</keyword>
<dbReference type="PANTHER" id="PTHR42770">
    <property type="entry name" value="AMINO ACID TRANSPORTER-RELATED"/>
    <property type="match status" value="1"/>
</dbReference>
<evidence type="ECO:0000313" key="8">
    <source>
        <dbReference type="EMBL" id="RKH70166.1"/>
    </source>
</evidence>
<dbReference type="GO" id="GO:0022857">
    <property type="term" value="F:transmembrane transporter activity"/>
    <property type="evidence" value="ECO:0007669"/>
    <property type="project" value="InterPro"/>
</dbReference>
<feature type="transmembrane region" description="Helical" evidence="7">
    <location>
        <begin position="338"/>
        <end position="357"/>
    </location>
</feature>
<feature type="transmembrane region" description="Helical" evidence="7">
    <location>
        <begin position="157"/>
        <end position="180"/>
    </location>
</feature>
<keyword evidence="2" id="KW-0813">Transport</keyword>
<dbReference type="RefSeq" id="WP_121769806.1">
    <property type="nucleotide sequence ID" value="NZ_RAWM01000026.1"/>
</dbReference>
<dbReference type="GO" id="GO:0005886">
    <property type="term" value="C:plasma membrane"/>
    <property type="evidence" value="ECO:0007669"/>
    <property type="project" value="UniProtKB-SubCell"/>
</dbReference>
<gene>
    <name evidence="8" type="ORF">D7X96_12585</name>
</gene>
<dbReference type="OrthoDB" id="9762947at2"/>
<dbReference type="EMBL" id="RAWM01000026">
    <property type="protein sequence ID" value="RKH70166.1"/>
    <property type="molecule type" value="Genomic_DNA"/>
</dbReference>
<evidence type="ECO:0000256" key="1">
    <source>
        <dbReference type="ARBA" id="ARBA00004651"/>
    </source>
</evidence>
<organism evidence="8 9">
    <name type="scientific">Corallococcus interemptor</name>
    <dbReference type="NCBI Taxonomy" id="2316720"/>
    <lineage>
        <taxon>Bacteria</taxon>
        <taxon>Pseudomonadati</taxon>
        <taxon>Myxococcota</taxon>
        <taxon>Myxococcia</taxon>
        <taxon>Myxococcales</taxon>
        <taxon>Cystobacterineae</taxon>
        <taxon>Myxococcaceae</taxon>
        <taxon>Corallococcus</taxon>
    </lineage>
</organism>
<dbReference type="PANTHER" id="PTHR42770:SF15">
    <property type="entry name" value="GLUTAMATE_GAMMA-AMINOBUTYRATE ANTIPORTER-RELATED"/>
    <property type="match status" value="1"/>
</dbReference>
<keyword evidence="9" id="KW-1185">Reference proteome</keyword>